<gene>
    <name evidence="22" type="ORF">TvY486_0018190</name>
</gene>
<dbReference type="Pfam" id="PF00211">
    <property type="entry name" value="Guanylate_cyc"/>
    <property type="match status" value="1"/>
</dbReference>
<evidence type="ECO:0000256" key="10">
    <source>
        <dbReference type="ARBA" id="ARBA00022840"/>
    </source>
</evidence>
<dbReference type="InterPro" id="IPR057399">
    <property type="entry name" value="GRESAG4.1/3_peripasmic_1"/>
</dbReference>
<dbReference type="PANTHER" id="PTHR43081">
    <property type="entry name" value="ADENYLATE CYCLASE, TERMINAL-DIFFERENTIATION SPECIFIC-RELATED"/>
    <property type="match status" value="1"/>
</dbReference>
<dbReference type="GO" id="GO:0004016">
    <property type="term" value="F:adenylate cyclase activity"/>
    <property type="evidence" value="ECO:0007669"/>
    <property type="project" value="UniProtKB-EC"/>
</dbReference>
<dbReference type="InterPro" id="IPR001054">
    <property type="entry name" value="A/G_cyclase"/>
</dbReference>
<evidence type="ECO:0000256" key="7">
    <source>
        <dbReference type="ARBA" id="ARBA00022692"/>
    </source>
</evidence>
<dbReference type="InterPro" id="IPR029787">
    <property type="entry name" value="Nucleotide_cyclase"/>
</dbReference>
<keyword evidence="11" id="KW-0460">Magnesium</keyword>
<keyword evidence="16" id="KW-0325">Glycoprotein</keyword>
<evidence type="ECO:0000256" key="20">
    <source>
        <dbReference type="SAM" id="Phobius"/>
    </source>
</evidence>
<keyword evidence="12 20" id="KW-1133">Transmembrane helix</keyword>
<dbReference type="SUPFAM" id="SSF53822">
    <property type="entry name" value="Periplasmic binding protein-like I"/>
    <property type="match status" value="1"/>
</dbReference>
<dbReference type="GO" id="GO:0005524">
    <property type="term" value="F:ATP binding"/>
    <property type="evidence" value="ECO:0007669"/>
    <property type="project" value="UniProtKB-KW"/>
</dbReference>
<dbReference type="PANTHER" id="PTHR43081:SF1">
    <property type="entry name" value="ADENYLATE CYCLASE, TERMINAL-DIFFERENTIATION SPECIFIC"/>
    <property type="match status" value="1"/>
</dbReference>
<keyword evidence="8" id="KW-0479">Metal-binding</keyword>
<evidence type="ECO:0000313" key="23">
    <source>
        <dbReference type="Proteomes" id="UP000009027"/>
    </source>
</evidence>
<dbReference type="SUPFAM" id="SSF55073">
    <property type="entry name" value="Nucleotide cyclase"/>
    <property type="match status" value="1"/>
</dbReference>
<name>F9WNJ3_TRYVY</name>
<evidence type="ECO:0000256" key="12">
    <source>
        <dbReference type="ARBA" id="ARBA00022989"/>
    </source>
</evidence>
<evidence type="ECO:0000256" key="15">
    <source>
        <dbReference type="ARBA" id="ARBA00023170"/>
    </source>
</evidence>
<comment type="cofactor">
    <cofactor evidence="2">
        <name>Mg(2+)</name>
        <dbReference type="ChEBI" id="CHEBI:18420"/>
    </cofactor>
</comment>
<dbReference type="AlphaFoldDB" id="F9WNJ3"/>
<comment type="similarity">
    <text evidence="5">Belongs to the adenylyl cyclase class-3 family.</text>
</comment>
<evidence type="ECO:0000256" key="13">
    <source>
        <dbReference type="ARBA" id="ARBA00022998"/>
    </source>
</evidence>
<proteinExistence type="inferred from homology"/>
<evidence type="ECO:0000256" key="5">
    <source>
        <dbReference type="ARBA" id="ARBA00005381"/>
    </source>
</evidence>
<dbReference type="GO" id="GO:0016020">
    <property type="term" value="C:membrane"/>
    <property type="evidence" value="ECO:0007669"/>
    <property type="project" value="UniProtKB-SubCell"/>
</dbReference>
<feature type="transmembrane region" description="Helical" evidence="20">
    <location>
        <begin position="847"/>
        <end position="868"/>
    </location>
</feature>
<keyword evidence="23" id="KW-1185">Reference proteome</keyword>
<organism evidence="22 23">
    <name type="scientific">Trypanosoma vivax (strain Y486)</name>
    <dbReference type="NCBI Taxonomy" id="1055687"/>
    <lineage>
        <taxon>Eukaryota</taxon>
        <taxon>Discoba</taxon>
        <taxon>Euglenozoa</taxon>
        <taxon>Kinetoplastea</taxon>
        <taxon>Metakinetoplastina</taxon>
        <taxon>Trypanosomatida</taxon>
        <taxon>Trypanosomatidae</taxon>
        <taxon>Trypanosoma</taxon>
        <taxon>Duttonella</taxon>
    </lineage>
</organism>
<accession>F9WNJ3</accession>
<sequence>MRATPYCVRWPPKDRTALNAPGKRSAACNATYGWLSMLTVVLLLSPCVLVHAEENVTVRLISLMYHKNIEGMARLIHTGLNASLMDRRSLLGKGINLQLVEPTNMELPAEETLKAAISHSKNVIDVVIGPVDAYETIKCLPLLMEHKIVAFGPITASTESHLWAPNLYIMDAEPAAEVAALIRYAVNFLRVRRISFMYMEGLYGGENNYNTAKELMVRIGYESWGVFSVPSSLKQFISNSEFDVLWEKFASSRPQAVIMLSPIELNSMRFIWKMVADPLTSSAYLLTVSSAELFISFMWKAALESVGVPFVPGRVITTGKAPLAKDTDYLAIRRFQEDMRIYMSAENLTSTLGSPESIFQHGTYGQLTIFGWIAGEVLLRTLRSREWLTSREAFMKSLYDQRRYVIDDLVFGDFGGECVGEAAAHGAMCRCNHGGSMVYMRQLDSNDEMNTIVDAEMSLPKESCNINPVTMRAPLVGVVFAPIDRPVVLRTMDALNTGVQSMIDAAKSRASNRLFVQNILTTAHQAVEHLKEEQQERIVTAVFGVIPDAMLAVPDVVFIDPLTIVPRLNRGQRNVIHLSPTVEQQFFVLSMYLGRAAAGDVHTVIRSTEGEEMVEVLERSLATFGVPLASAAVLGVEEPLVSQLPAAGDVFVVGLSGADVSAIAQHLEAHGGVRVLVLFSELAMLYNEFVAAFSEGSAAARLVFATSLPHWDTDVLQSRTIRRYRKSVPAPMYAAPLPLMSFVTTRLLQIILTYSRKMNPEELQHYFYYHSVINVDDMRYGPFNDRECAGAPGGEAVGCAVNYGATGIAVWSMARALDVSVAPLSDPVTPSMVYADPNAGRLTLPQVLGVASGSVVALLLLCALLFLLHRFLRSARDNGNAPTEPTAPVTLVFTDIESSTALWAACPELMPDAVAAHHRLIRSLIVRHRCYEVKTIGDSFMIACRSPSAAVQLVRDLQQQFLAHQWGTKAIDESYREFEEQRAAEDEEYVPPTARLEPEVYRQLWSGLRVRAGVHTGLCDIRHDEVTKGYDYYGGTSNMAARTESVAHGGQVLLTRAAYMALTADERARLDVTPLGAVPLRGVPEPVEMYQLNAVPGRTFAALRLDRFVELQGDAGSETASTDGTASKRSLSSVAAQEIASSLSALLSVCSPSKRQELLTVYCQCWRVELPSGMDSTWNDDGLRDVLLRVSAKAGRVASHSRGNGESSSIVHSQRRISADLSVASDSAVHPFVSIGSEKEGGAPAH</sequence>
<evidence type="ECO:0000256" key="2">
    <source>
        <dbReference type="ARBA" id="ARBA00001946"/>
    </source>
</evidence>
<evidence type="ECO:0000256" key="16">
    <source>
        <dbReference type="ARBA" id="ARBA00023180"/>
    </source>
</evidence>
<dbReference type="InterPro" id="IPR057398">
    <property type="entry name" value="GRESAG4.1/3_peripasmic_2"/>
</dbReference>
<dbReference type="SMART" id="SM00044">
    <property type="entry name" value="CYCc"/>
    <property type="match status" value="1"/>
</dbReference>
<keyword evidence="15 22" id="KW-0675">Receptor</keyword>
<dbReference type="InterPro" id="IPR028082">
    <property type="entry name" value="Peripla_BP_I"/>
</dbReference>
<keyword evidence="9" id="KW-0547">Nucleotide-binding</keyword>
<evidence type="ECO:0000256" key="18">
    <source>
        <dbReference type="ARBA" id="ARBA00032597"/>
    </source>
</evidence>
<dbReference type="Proteomes" id="UP000009027">
    <property type="component" value="Unassembled WGS sequence"/>
</dbReference>
<protein>
    <recommendedName>
        <fullName evidence="6">adenylate cyclase</fullName>
        <ecNumber evidence="6">4.6.1.1</ecNumber>
    </recommendedName>
    <alternativeName>
        <fullName evidence="18">ATP pyrophosphate-lyase</fullName>
    </alternativeName>
    <alternativeName>
        <fullName evidence="19">Adenylyl cyclase</fullName>
    </alternativeName>
</protein>
<dbReference type="InterPro" id="IPR050697">
    <property type="entry name" value="Adenylyl/Guanylyl_Cyclase_3/4"/>
</dbReference>
<dbReference type="FunFam" id="3.30.70.1230:FF:000022">
    <property type="entry name" value="Receptor-type adenylate cyclase GRESAG 4, putative"/>
    <property type="match status" value="1"/>
</dbReference>
<dbReference type="VEuPathDB" id="TriTrypDB:TvY486_0018190"/>
<evidence type="ECO:0000256" key="1">
    <source>
        <dbReference type="ARBA" id="ARBA00001593"/>
    </source>
</evidence>
<evidence type="ECO:0000256" key="4">
    <source>
        <dbReference type="ARBA" id="ARBA00004141"/>
    </source>
</evidence>
<dbReference type="PROSITE" id="PS50125">
    <property type="entry name" value="GUANYLATE_CYCLASE_2"/>
    <property type="match status" value="1"/>
</dbReference>
<keyword evidence="13" id="KW-0115">cAMP biosynthesis</keyword>
<dbReference type="GO" id="GO:0046872">
    <property type="term" value="F:metal ion binding"/>
    <property type="evidence" value="ECO:0007669"/>
    <property type="project" value="UniProtKB-KW"/>
</dbReference>
<feature type="transmembrane region" description="Helical" evidence="20">
    <location>
        <begin position="32"/>
        <end position="52"/>
    </location>
</feature>
<dbReference type="GO" id="GO:0035556">
    <property type="term" value="P:intracellular signal transduction"/>
    <property type="evidence" value="ECO:0007669"/>
    <property type="project" value="InterPro"/>
</dbReference>
<dbReference type="Pfam" id="PF25495">
    <property type="entry name" value="Peripla_BP_A-cyclase_1"/>
    <property type="match status" value="1"/>
</dbReference>
<evidence type="ECO:0000256" key="6">
    <source>
        <dbReference type="ARBA" id="ARBA00012201"/>
    </source>
</evidence>
<comment type="function">
    <text evidence="3">Could act as a receptor for an unknown ligand.</text>
</comment>
<keyword evidence="17" id="KW-0456">Lyase</keyword>
<dbReference type="Gene3D" id="3.40.50.2300">
    <property type="match status" value="2"/>
</dbReference>
<evidence type="ECO:0000256" key="9">
    <source>
        <dbReference type="ARBA" id="ARBA00022741"/>
    </source>
</evidence>
<dbReference type="Gene3D" id="3.30.70.1230">
    <property type="entry name" value="Nucleotide cyclase"/>
    <property type="match status" value="1"/>
</dbReference>
<dbReference type="CDD" id="cd07556">
    <property type="entry name" value="Nucleotidyl_cyc_III"/>
    <property type="match status" value="1"/>
</dbReference>
<evidence type="ECO:0000256" key="19">
    <source>
        <dbReference type="ARBA" id="ARBA00032637"/>
    </source>
</evidence>
<evidence type="ECO:0000256" key="14">
    <source>
        <dbReference type="ARBA" id="ARBA00023136"/>
    </source>
</evidence>
<evidence type="ECO:0000256" key="11">
    <source>
        <dbReference type="ARBA" id="ARBA00022842"/>
    </source>
</evidence>
<comment type="catalytic activity">
    <reaction evidence="1">
        <text>ATP = 3',5'-cyclic AMP + diphosphate</text>
        <dbReference type="Rhea" id="RHEA:15389"/>
        <dbReference type="ChEBI" id="CHEBI:30616"/>
        <dbReference type="ChEBI" id="CHEBI:33019"/>
        <dbReference type="ChEBI" id="CHEBI:58165"/>
        <dbReference type="EC" id="4.6.1.1"/>
    </reaction>
</comment>
<keyword evidence="14 20" id="KW-0472">Membrane</keyword>
<keyword evidence="7 20" id="KW-0812">Transmembrane</keyword>
<dbReference type="GO" id="GO:0006171">
    <property type="term" value="P:cAMP biosynthetic process"/>
    <property type="evidence" value="ECO:0007669"/>
    <property type="project" value="UniProtKB-KW"/>
</dbReference>
<evidence type="ECO:0000256" key="8">
    <source>
        <dbReference type="ARBA" id="ARBA00022723"/>
    </source>
</evidence>
<dbReference type="Pfam" id="PF25493">
    <property type="entry name" value="Peripla_BP_A-cyclase"/>
    <property type="match status" value="1"/>
</dbReference>
<dbReference type="EMBL" id="CAEX01002639">
    <property type="protein sequence ID" value="CCD19111.1"/>
    <property type="molecule type" value="Genomic_DNA"/>
</dbReference>
<feature type="domain" description="Guanylate cyclase" evidence="21">
    <location>
        <begin position="890"/>
        <end position="1044"/>
    </location>
</feature>
<keyword evidence="10" id="KW-0067">ATP-binding</keyword>
<comment type="subcellular location">
    <subcellularLocation>
        <location evidence="4">Membrane</location>
        <topology evidence="4">Multi-pass membrane protein</topology>
    </subcellularLocation>
</comment>
<evidence type="ECO:0000313" key="22">
    <source>
        <dbReference type="EMBL" id="CCD19111.1"/>
    </source>
</evidence>
<dbReference type="EC" id="4.6.1.1" evidence="6"/>
<evidence type="ECO:0000256" key="17">
    <source>
        <dbReference type="ARBA" id="ARBA00023239"/>
    </source>
</evidence>
<dbReference type="OMA" id="TTSAYIM"/>
<evidence type="ECO:0000259" key="21">
    <source>
        <dbReference type="PROSITE" id="PS50125"/>
    </source>
</evidence>
<evidence type="ECO:0000256" key="3">
    <source>
        <dbReference type="ARBA" id="ARBA00002708"/>
    </source>
</evidence>
<reference evidence="22 23" key="1">
    <citation type="journal article" date="2012" name="Proc. Natl. Acad. Sci. U.S.A.">
        <title>Antigenic diversity is generated by distinct evolutionary mechanisms in African trypanosome species.</title>
        <authorList>
            <person name="Jackson A.P."/>
            <person name="Berry A."/>
            <person name="Aslett M."/>
            <person name="Allison H.C."/>
            <person name="Burton P."/>
            <person name="Vavrova-Anderson J."/>
            <person name="Brown R."/>
            <person name="Browne H."/>
            <person name="Corton N."/>
            <person name="Hauser H."/>
            <person name="Gamble J."/>
            <person name="Gilderthorp R."/>
            <person name="Marcello L."/>
            <person name="McQuillan J."/>
            <person name="Otto T.D."/>
            <person name="Quail M.A."/>
            <person name="Sanders M.J."/>
            <person name="van Tonder A."/>
            <person name="Ginger M.L."/>
            <person name="Field M.C."/>
            <person name="Barry J.D."/>
            <person name="Hertz-Fowler C."/>
            <person name="Berriman M."/>
        </authorList>
    </citation>
    <scope>NUCLEOTIDE SEQUENCE</scope>
    <source>
        <strain evidence="22 23">Y486</strain>
    </source>
</reference>